<evidence type="ECO:0000256" key="2">
    <source>
        <dbReference type="ARBA" id="ARBA00023002"/>
    </source>
</evidence>
<proteinExistence type="inferred from homology"/>
<dbReference type="Pfam" id="PF00171">
    <property type="entry name" value="Aldedh"/>
    <property type="match status" value="2"/>
</dbReference>
<keyword evidence="2 4" id="KW-0560">Oxidoreductase</keyword>
<dbReference type="InterPro" id="IPR029510">
    <property type="entry name" value="Ald_DH_CS_GLU"/>
</dbReference>
<dbReference type="PANTHER" id="PTHR43353:SF5">
    <property type="entry name" value="SUCCINATE-SEMIALDEHYDE DEHYDROGENASE, MITOCHONDRIAL"/>
    <property type="match status" value="1"/>
</dbReference>
<feature type="domain" description="Aldehyde dehydrogenase" evidence="5">
    <location>
        <begin position="4"/>
        <end position="33"/>
    </location>
</feature>
<sequence length="303" mass="33435">MQRIGVVGAITPWNFPLAMITRKVGPALASGCTNSLSRPILCSCFEFFSMIRLHVREFSNHLCVLSDILTILIDCFVSFDGSCCIYCKKVSLELGGNAPSIIFDDADLDVAVKATVSDSHENSGQTCVCANRVLVQDGIYDKFAEAFSEAVQKLEVGDGFKEGTPRYAPFLDLMRLLCDSFVQDAVSNRAKFILGGKRHSLGMTFYEALLLSVIMSIVLRICFLEEIFGPVAPLIRFITEKEAIRIANDTIAGLAAYIFTKSTRNGRIIFLKIIQSGLGKEGSKYGLDKYLEVTQNTHHMNTL</sequence>
<dbReference type="PROSITE" id="PS00687">
    <property type="entry name" value="ALDEHYDE_DEHYDR_GLU"/>
    <property type="match status" value="1"/>
</dbReference>
<evidence type="ECO:0000259" key="5">
    <source>
        <dbReference type="Pfam" id="PF00171"/>
    </source>
</evidence>
<evidence type="ECO:0000256" key="3">
    <source>
        <dbReference type="PROSITE-ProRule" id="PRU10007"/>
    </source>
</evidence>
<dbReference type="SUPFAM" id="SSF53720">
    <property type="entry name" value="ALDH-like"/>
    <property type="match status" value="1"/>
</dbReference>
<dbReference type="Gene3D" id="3.40.605.10">
    <property type="entry name" value="Aldehyde Dehydrogenase, Chain A, domain 1"/>
    <property type="match status" value="1"/>
</dbReference>
<evidence type="ECO:0000313" key="6">
    <source>
        <dbReference type="EMBL" id="VDC89365.1"/>
    </source>
</evidence>
<dbReference type="PANTHER" id="PTHR43353">
    <property type="entry name" value="SUCCINATE-SEMIALDEHYDE DEHYDROGENASE, MITOCHONDRIAL"/>
    <property type="match status" value="1"/>
</dbReference>
<dbReference type="InterPro" id="IPR016161">
    <property type="entry name" value="Ald_DH/histidinol_DH"/>
</dbReference>
<dbReference type="InterPro" id="IPR016162">
    <property type="entry name" value="Ald_DH_N"/>
</dbReference>
<dbReference type="AlphaFoldDB" id="A0A3P6AI86"/>
<dbReference type="InterPro" id="IPR016163">
    <property type="entry name" value="Ald_DH_C"/>
</dbReference>
<evidence type="ECO:0000256" key="4">
    <source>
        <dbReference type="RuleBase" id="RU003345"/>
    </source>
</evidence>
<dbReference type="InterPro" id="IPR015590">
    <property type="entry name" value="Aldehyde_DH_dom"/>
</dbReference>
<comment type="similarity">
    <text evidence="1 4">Belongs to the aldehyde dehydrogenase family.</text>
</comment>
<reference evidence="6" key="1">
    <citation type="submission" date="2018-11" db="EMBL/GenBank/DDBJ databases">
        <authorList>
            <consortium name="Genoscope - CEA"/>
            <person name="William W."/>
        </authorList>
    </citation>
    <scope>NUCLEOTIDE SEQUENCE</scope>
</reference>
<protein>
    <recommendedName>
        <fullName evidence="5">Aldehyde dehydrogenase domain-containing protein</fullName>
    </recommendedName>
</protein>
<organism evidence="6">
    <name type="scientific">Brassica campestris</name>
    <name type="common">Field mustard</name>
    <dbReference type="NCBI Taxonomy" id="3711"/>
    <lineage>
        <taxon>Eukaryota</taxon>
        <taxon>Viridiplantae</taxon>
        <taxon>Streptophyta</taxon>
        <taxon>Embryophyta</taxon>
        <taxon>Tracheophyta</taxon>
        <taxon>Spermatophyta</taxon>
        <taxon>Magnoliopsida</taxon>
        <taxon>eudicotyledons</taxon>
        <taxon>Gunneridae</taxon>
        <taxon>Pentapetalae</taxon>
        <taxon>rosids</taxon>
        <taxon>malvids</taxon>
        <taxon>Brassicales</taxon>
        <taxon>Brassicaceae</taxon>
        <taxon>Brassiceae</taxon>
        <taxon>Brassica</taxon>
    </lineage>
</organism>
<name>A0A3P6AI86_BRACM</name>
<dbReference type="EMBL" id="LR031573">
    <property type="protein sequence ID" value="VDC89365.1"/>
    <property type="molecule type" value="Genomic_DNA"/>
</dbReference>
<gene>
    <name evidence="6" type="ORF">BRAA02T07284Z</name>
</gene>
<dbReference type="Gene3D" id="3.40.309.10">
    <property type="entry name" value="Aldehyde Dehydrogenase, Chain A, domain 2"/>
    <property type="match status" value="1"/>
</dbReference>
<dbReference type="InterPro" id="IPR050740">
    <property type="entry name" value="Aldehyde_DH_Superfamily"/>
</dbReference>
<feature type="active site" evidence="3">
    <location>
        <position position="93"/>
    </location>
</feature>
<feature type="domain" description="Aldehyde dehydrogenase" evidence="5">
    <location>
        <begin position="87"/>
        <end position="265"/>
    </location>
</feature>
<evidence type="ECO:0000256" key="1">
    <source>
        <dbReference type="ARBA" id="ARBA00009986"/>
    </source>
</evidence>
<accession>A0A3P6AI86</accession>
<dbReference type="GO" id="GO:0016620">
    <property type="term" value="F:oxidoreductase activity, acting on the aldehyde or oxo group of donors, NAD or NADP as acceptor"/>
    <property type="evidence" value="ECO:0007669"/>
    <property type="project" value="InterPro"/>
</dbReference>